<reference evidence="3 4" key="1">
    <citation type="submission" date="2018-11" db="EMBL/GenBank/DDBJ databases">
        <title>Micromonospora sp. PPF5-17, a new actinomycetes isolated from a hot spring soil.</title>
        <authorList>
            <person name="Thawai C."/>
        </authorList>
    </citation>
    <scope>NUCLEOTIDE SEQUENCE [LARGE SCALE GENOMIC DNA]</scope>
    <source>
        <strain evidence="3 4">PPF5-17</strain>
    </source>
</reference>
<feature type="region of interest" description="Disordered" evidence="1">
    <location>
        <begin position="1"/>
        <end position="42"/>
    </location>
</feature>
<feature type="compositionally biased region" description="Basic residues" evidence="1">
    <location>
        <begin position="285"/>
        <end position="294"/>
    </location>
</feature>
<feature type="compositionally biased region" description="Basic residues" evidence="1">
    <location>
        <begin position="204"/>
        <end position="214"/>
    </location>
</feature>
<dbReference type="Proteomes" id="UP000280698">
    <property type="component" value="Unassembled WGS sequence"/>
</dbReference>
<organism evidence="3 4">
    <name type="scientific">Micromonospora solifontis</name>
    <dbReference type="NCBI Taxonomy" id="2487138"/>
    <lineage>
        <taxon>Bacteria</taxon>
        <taxon>Bacillati</taxon>
        <taxon>Actinomycetota</taxon>
        <taxon>Actinomycetes</taxon>
        <taxon>Micromonosporales</taxon>
        <taxon>Micromonosporaceae</taxon>
        <taxon>Micromonospora</taxon>
    </lineage>
</organism>
<protein>
    <recommendedName>
        <fullName evidence="2">Glycosyl hydrolase family 95 N-terminal domain-containing protein</fullName>
    </recommendedName>
</protein>
<feature type="compositionally biased region" description="Pro residues" evidence="1">
    <location>
        <begin position="29"/>
        <end position="38"/>
    </location>
</feature>
<evidence type="ECO:0000313" key="4">
    <source>
        <dbReference type="Proteomes" id="UP000280698"/>
    </source>
</evidence>
<accession>A0ABX9WH25</accession>
<dbReference type="InterPro" id="IPR027414">
    <property type="entry name" value="GH95_N_dom"/>
</dbReference>
<evidence type="ECO:0000313" key="3">
    <source>
        <dbReference type="EMBL" id="RNL98235.1"/>
    </source>
</evidence>
<feature type="region of interest" description="Disordered" evidence="1">
    <location>
        <begin position="263"/>
        <end position="308"/>
    </location>
</feature>
<proteinExistence type="predicted"/>
<feature type="region of interest" description="Disordered" evidence="1">
    <location>
        <begin position="160"/>
        <end position="229"/>
    </location>
</feature>
<feature type="compositionally biased region" description="Basic and acidic residues" evidence="1">
    <location>
        <begin position="296"/>
        <end position="308"/>
    </location>
</feature>
<comment type="caution">
    <text evidence="3">The sequence shown here is derived from an EMBL/GenBank/DDBJ whole genome shotgun (WGS) entry which is preliminary data.</text>
</comment>
<dbReference type="Gene3D" id="2.70.98.50">
    <property type="entry name" value="putative glycoside hydrolase family protein from bacillus halodurans"/>
    <property type="match status" value="1"/>
</dbReference>
<name>A0ABX9WH25_9ACTN</name>
<feature type="compositionally biased region" description="Basic and acidic residues" evidence="1">
    <location>
        <begin position="267"/>
        <end position="277"/>
    </location>
</feature>
<keyword evidence="4" id="KW-1185">Reference proteome</keyword>
<dbReference type="Pfam" id="PF14498">
    <property type="entry name" value="Glyco_hyd_65N_2"/>
    <property type="match status" value="1"/>
</dbReference>
<feature type="compositionally biased region" description="Low complexity" evidence="1">
    <location>
        <begin position="166"/>
        <end position="183"/>
    </location>
</feature>
<feature type="domain" description="Glycosyl hydrolase family 95 N-terminal" evidence="2">
    <location>
        <begin position="51"/>
        <end position="132"/>
    </location>
</feature>
<evidence type="ECO:0000259" key="2">
    <source>
        <dbReference type="Pfam" id="PF14498"/>
    </source>
</evidence>
<dbReference type="EMBL" id="RJLN01000039">
    <property type="protein sequence ID" value="RNL98235.1"/>
    <property type="molecule type" value="Genomic_DNA"/>
</dbReference>
<gene>
    <name evidence="3" type="ORF">EFE23_15345</name>
</gene>
<evidence type="ECO:0000256" key="1">
    <source>
        <dbReference type="SAM" id="MobiDB-lite"/>
    </source>
</evidence>
<sequence>MGFRQAPRTNRDSAVTSRSTRKEPHAPHPPETTPPPTGLPTATCSVTVPWAAAVHGRPGTERLDLNLDTLWSGGPAAPGVWCDPGDVAPLRAAVAAGDHRRADEVARALQPDRWVQAFQPLGWIEWEHDRAQSGKISAATAGTRKMPTSCARRAPRWEGCVRPRRSAASGESGRTTSSRRSSGIGTCLTSTESFPAAGGPPSSRTRRSRRHAPRSRFVLPRAPATPGGARRGCCVWPRGCVTGCAPSARSRRCWARCRPARCSTCTRSRDGPAERSSRSTGTSVRSRRRSRVARRGAVERGAPRLGDA</sequence>